<dbReference type="RefSeq" id="WP_363798263.1">
    <property type="nucleotide sequence ID" value="NZ_CP159925.1"/>
</dbReference>
<dbReference type="NCBIfam" id="TIGR01730">
    <property type="entry name" value="RND_mfp"/>
    <property type="match status" value="1"/>
</dbReference>
<dbReference type="AlphaFoldDB" id="A0AAU8MVZ5"/>
<accession>A0AAU8MVZ5</accession>
<name>A0AAU8MVZ5_9GAMM</name>
<comment type="similarity">
    <text evidence="1">Belongs to the membrane fusion protein (MFP) (TC 8.A.1) family.</text>
</comment>
<dbReference type="InterPro" id="IPR006143">
    <property type="entry name" value="RND_pump_MFP"/>
</dbReference>
<feature type="signal peptide" evidence="2">
    <location>
        <begin position="1"/>
        <end position="19"/>
    </location>
</feature>
<sequence>MRNLYKTLIAAGISAVLLARLLEVDASTPEKPVPPPAMVDVAAAVSTELSPRHWAPGSVVSRQDAKVASEQSGRVVRVADVGDVVKAGAALALLDDTALRLREQEHQAEIARIQAQLDLAARQEQRYSQLAAQQTIARSQYEQFRAERDMLAQDRSRAQALLAQTRHQRAQMTVRAPFSGVVAERLVQLGEYVSGGASVVRLVDPGTREVRVRAPVDLSKFLAVGTRVLVRADGQETLHPVSAFVPVGDEASRQLELRIALGSESVTVGSAVDIGMPSALPRRVVAVPRDAIIMRKEGDFVLRVGSDNKAERVPVKTGTEVGELVEAIGAVNPGDRLVVRGGERIEPGQTVTLQSTALR</sequence>
<dbReference type="Gene3D" id="1.10.287.470">
    <property type="entry name" value="Helix hairpin bin"/>
    <property type="match status" value="1"/>
</dbReference>
<evidence type="ECO:0000313" key="5">
    <source>
        <dbReference type="EMBL" id="XCO75347.1"/>
    </source>
</evidence>
<dbReference type="Gene3D" id="2.40.30.170">
    <property type="match status" value="1"/>
</dbReference>
<organism evidence="5">
    <name type="scientific">Lysobacter firmicutimachus</name>
    <dbReference type="NCBI Taxonomy" id="1792846"/>
    <lineage>
        <taxon>Bacteria</taxon>
        <taxon>Pseudomonadati</taxon>
        <taxon>Pseudomonadota</taxon>
        <taxon>Gammaproteobacteria</taxon>
        <taxon>Lysobacterales</taxon>
        <taxon>Lysobacteraceae</taxon>
        <taxon>Lysobacter</taxon>
    </lineage>
</organism>
<gene>
    <name evidence="5" type="ORF">ABU614_00680</name>
</gene>
<evidence type="ECO:0000259" key="4">
    <source>
        <dbReference type="Pfam" id="PF25989"/>
    </source>
</evidence>
<dbReference type="GO" id="GO:0015562">
    <property type="term" value="F:efflux transmembrane transporter activity"/>
    <property type="evidence" value="ECO:0007669"/>
    <property type="project" value="TreeGrafter"/>
</dbReference>
<dbReference type="InterPro" id="IPR058647">
    <property type="entry name" value="BSH_CzcB-like"/>
</dbReference>
<feature type="domain" description="YknX-like C-terminal permuted SH3-like" evidence="4">
    <location>
        <begin position="284"/>
        <end position="352"/>
    </location>
</feature>
<dbReference type="Gene3D" id="2.40.420.20">
    <property type="match status" value="1"/>
</dbReference>
<dbReference type="PANTHER" id="PTHR30469">
    <property type="entry name" value="MULTIDRUG RESISTANCE PROTEIN MDTA"/>
    <property type="match status" value="1"/>
</dbReference>
<evidence type="ECO:0000259" key="3">
    <source>
        <dbReference type="Pfam" id="PF25973"/>
    </source>
</evidence>
<dbReference type="Gene3D" id="2.40.50.100">
    <property type="match status" value="1"/>
</dbReference>
<proteinExistence type="inferred from homology"/>
<protein>
    <submittedName>
        <fullName evidence="5">Efflux RND transporter periplasmic adaptor subunit</fullName>
    </submittedName>
</protein>
<evidence type="ECO:0000256" key="1">
    <source>
        <dbReference type="ARBA" id="ARBA00009477"/>
    </source>
</evidence>
<keyword evidence="2" id="KW-0732">Signal</keyword>
<dbReference type="Pfam" id="PF25973">
    <property type="entry name" value="BSH_CzcB"/>
    <property type="match status" value="1"/>
</dbReference>
<feature type="chain" id="PRO_5043863021" evidence="2">
    <location>
        <begin position="20"/>
        <end position="359"/>
    </location>
</feature>
<dbReference type="EMBL" id="CP159925">
    <property type="protein sequence ID" value="XCO75347.1"/>
    <property type="molecule type" value="Genomic_DNA"/>
</dbReference>
<dbReference type="GO" id="GO:1990281">
    <property type="term" value="C:efflux pump complex"/>
    <property type="evidence" value="ECO:0007669"/>
    <property type="project" value="TreeGrafter"/>
</dbReference>
<reference evidence="5" key="1">
    <citation type="submission" date="2024-06" db="EMBL/GenBank/DDBJ databases">
        <authorList>
            <person name="Li S."/>
        </authorList>
    </citation>
    <scope>NUCLEOTIDE SEQUENCE</scope>
    <source>
        <strain evidence="5">SR10</strain>
    </source>
</reference>
<dbReference type="InterPro" id="IPR058637">
    <property type="entry name" value="YknX-like_C"/>
</dbReference>
<dbReference type="SUPFAM" id="SSF111369">
    <property type="entry name" value="HlyD-like secretion proteins"/>
    <property type="match status" value="1"/>
</dbReference>
<feature type="domain" description="CzcB-like barrel-sandwich hybrid" evidence="3">
    <location>
        <begin position="65"/>
        <end position="204"/>
    </location>
</feature>
<evidence type="ECO:0000256" key="2">
    <source>
        <dbReference type="SAM" id="SignalP"/>
    </source>
</evidence>
<dbReference type="PANTHER" id="PTHR30469:SF15">
    <property type="entry name" value="HLYD FAMILY OF SECRETION PROTEINS"/>
    <property type="match status" value="1"/>
</dbReference>
<dbReference type="Pfam" id="PF25989">
    <property type="entry name" value="YknX_C"/>
    <property type="match status" value="1"/>
</dbReference>